<comment type="caution">
    <text evidence="3">The sequence shown here is derived from an EMBL/GenBank/DDBJ whole genome shotgun (WGS) entry which is preliminary data.</text>
</comment>
<accession>A0ABT1YXX1</accession>
<feature type="transmembrane region" description="Helical" evidence="2">
    <location>
        <begin position="30"/>
        <end position="49"/>
    </location>
</feature>
<dbReference type="Proteomes" id="UP001165396">
    <property type="component" value="Unassembled WGS sequence"/>
</dbReference>
<keyword evidence="4" id="KW-1185">Reference proteome</keyword>
<feature type="region of interest" description="Disordered" evidence="1">
    <location>
        <begin position="1"/>
        <end position="26"/>
    </location>
</feature>
<evidence type="ECO:0000313" key="4">
    <source>
        <dbReference type="Proteomes" id="UP001165396"/>
    </source>
</evidence>
<keyword evidence="2" id="KW-1133">Transmembrane helix</keyword>
<dbReference type="RefSeq" id="WP_258293407.1">
    <property type="nucleotide sequence ID" value="NZ_JANKJG010000002.1"/>
</dbReference>
<keyword evidence="2" id="KW-0812">Transmembrane</keyword>
<sequence length="112" mass="10950">MADPRATRTTANDPARTPTPAARKRGGSGIAFIVGGLVVVVAILAFVLYGGDVDPVGTAGDPNDINVTVDGVGDAAEDAGTAIEGAAESTGQAVEGAAESIGNAAENTLDNN</sequence>
<name>A0ABT1YXX1_9RHOB</name>
<protein>
    <submittedName>
        <fullName evidence="3">Uncharacterized protein</fullName>
    </submittedName>
</protein>
<dbReference type="EMBL" id="JANKJG010000002">
    <property type="protein sequence ID" value="MCR8825732.1"/>
    <property type="molecule type" value="Genomic_DNA"/>
</dbReference>
<gene>
    <name evidence="3" type="ORF">NTA49_04210</name>
</gene>
<evidence type="ECO:0000313" key="3">
    <source>
        <dbReference type="EMBL" id="MCR8825732.1"/>
    </source>
</evidence>
<keyword evidence="2" id="KW-0472">Membrane</keyword>
<proteinExistence type="predicted"/>
<organism evidence="3 4">
    <name type="scientific">Pseudosulfitobacter koreensis</name>
    <dbReference type="NCBI Taxonomy" id="2968472"/>
    <lineage>
        <taxon>Bacteria</taxon>
        <taxon>Pseudomonadati</taxon>
        <taxon>Pseudomonadota</taxon>
        <taxon>Alphaproteobacteria</taxon>
        <taxon>Rhodobacterales</taxon>
        <taxon>Roseobacteraceae</taxon>
        <taxon>Pseudosulfitobacter</taxon>
    </lineage>
</organism>
<evidence type="ECO:0000256" key="2">
    <source>
        <dbReference type="SAM" id="Phobius"/>
    </source>
</evidence>
<reference evidence="3" key="1">
    <citation type="submission" date="2022-07" db="EMBL/GenBank/DDBJ databases">
        <title>Pseudosulfitobacter sp. strain AP-MA-4, whole genome sequence.</title>
        <authorList>
            <person name="Jiang Y."/>
        </authorList>
    </citation>
    <scope>NUCLEOTIDE SEQUENCE</scope>
    <source>
        <strain evidence="3">AP-MA-4</strain>
    </source>
</reference>
<evidence type="ECO:0000256" key="1">
    <source>
        <dbReference type="SAM" id="MobiDB-lite"/>
    </source>
</evidence>